<name>A0A9X1CDL9_9FLAO</name>
<dbReference type="Proteomes" id="UP001231587">
    <property type="component" value="Unassembled WGS sequence"/>
</dbReference>
<proteinExistence type="predicted"/>
<evidence type="ECO:0000313" key="3">
    <source>
        <dbReference type="EMBL" id="MDQ0336709.1"/>
    </source>
</evidence>
<gene>
    <name evidence="2" type="ORF">J2Z56_003303</name>
    <name evidence="3" type="ORF">J2Z57_003163</name>
</gene>
<evidence type="ECO:0000313" key="2">
    <source>
        <dbReference type="EMBL" id="MBP1841369.1"/>
    </source>
</evidence>
<dbReference type="EMBL" id="JAGGJQ010000011">
    <property type="protein sequence ID" value="MBP1841369.1"/>
    <property type="molecule type" value="Genomic_DNA"/>
</dbReference>
<dbReference type="InterPro" id="IPR025665">
    <property type="entry name" value="Beta-barrel_OMP_2"/>
</dbReference>
<accession>A0A9X1CDL9</accession>
<feature type="domain" description="Outer membrane protein beta-barrel" evidence="1">
    <location>
        <begin position="20"/>
        <end position="162"/>
    </location>
</feature>
<keyword evidence="5" id="KW-1185">Reference proteome</keyword>
<dbReference type="OrthoDB" id="1431594at2"/>
<evidence type="ECO:0000259" key="1">
    <source>
        <dbReference type="Pfam" id="PF13568"/>
    </source>
</evidence>
<dbReference type="EMBL" id="JAUSUU010000010">
    <property type="protein sequence ID" value="MDQ0336709.1"/>
    <property type="molecule type" value="Genomic_DNA"/>
</dbReference>
<dbReference type="RefSeq" id="WP_057784121.1">
    <property type="nucleotide sequence ID" value="NZ_JAGGJQ010000011.1"/>
</dbReference>
<dbReference type="AlphaFoldDB" id="A0A9X1CDL9"/>
<evidence type="ECO:0000313" key="4">
    <source>
        <dbReference type="Proteomes" id="UP001138672"/>
    </source>
</evidence>
<reference evidence="2" key="1">
    <citation type="submission" date="2021-03" db="EMBL/GenBank/DDBJ databases">
        <title>Genomic Encyclopedia of Type Strains, Phase IV (KMG-IV): sequencing the most valuable type-strain genomes for metagenomic binning, comparative biology and taxonomic classification.</title>
        <authorList>
            <person name="Goeker M."/>
        </authorList>
    </citation>
    <scope>NUCLEOTIDE SEQUENCE</scope>
    <source>
        <strain evidence="2">DSM 15523</strain>
        <strain evidence="3 5">DSM 16476</strain>
    </source>
</reference>
<comment type="caution">
    <text evidence="2">The sequence shown here is derived from an EMBL/GenBank/DDBJ whole genome shotgun (WGS) entry which is preliminary data.</text>
</comment>
<sequence length="193" mass="21488">MKKIILMLSVVVGALQLTSAQSGSGYGIKGGLNYSSNGNFISSSSNIKHSDRNIGFHLGVFAKFGSRLYFKPELMYTSTSSEYNRNEFKIQKIDLPALVGIRLIGPLSAFVGPSFQYIIDSKYDDIDYDNIEEDISMGLQFGFALNIRNIGLDLRYERGFNSNEAEFLTDNNANLVTIDSRPDQLVLSLSIRM</sequence>
<protein>
    <recommendedName>
        <fullName evidence="1">Outer membrane protein beta-barrel domain-containing protein</fullName>
    </recommendedName>
</protein>
<organism evidence="2 4">
    <name type="scientific">Formosa algae</name>
    <dbReference type="NCBI Taxonomy" id="225843"/>
    <lineage>
        <taxon>Bacteria</taxon>
        <taxon>Pseudomonadati</taxon>
        <taxon>Bacteroidota</taxon>
        <taxon>Flavobacteriia</taxon>
        <taxon>Flavobacteriales</taxon>
        <taxon>Flavobacteriaceae</taxon>
        <taxon>Formosa</taxon>
    </lineage>
</organism>
<dbReference type="Proteomes" id="UP001138672">
    <property type="component" value="Unassembled WGS sequence"/>
</dbReference>
<dbReference type="InterPro" id="IPR011250">
    <property type="entry name" value="OMP/PagP_B-barrel"/>
</dbReference>
<evidence type="ECO:0000313" key="5">
    <source>
        <dbReference type="Proteomes" id="UP001231587"/>
    </source>
</evidence>
<dbReference type="Pfam" id="PF13568">
    <property type="entry name" value="OMP_b-brl_2"/>
    <property type="match status" value="1"/>
</dbReference>
<dbReference type="SUPFAM" id="SSF56925">
    <property type="entry name" value="OMPA-like"/>
    <property type="match status" value="1"/>
</dbReference>